<sequence length="864" mass="96464">MLSFFIFSFAKSEDFCIKARDYEGACSEGKTVISDITTFYKSFETTKGNTLEVLNTPNSVITIDFSKFHDCTLMISGRDSSKIAIINPIDIQHSHITLQYMTIRFDDTRFVPVFIHELSLVNITFENAETIELSTEHLNSDAYSIQFFKNMSCDQLGLQIGDISMLPKRDAYISINGVKPSRIYHFSSDVNVSVSTPELNITFPSATYHFYPDNISKVQIIHDTDINMYVTSPQNAVVQKDKYTFTVNNANLIADYSRFNEGPTVTTTGQSTVTVKQNAIFLTVNSGTTILKGIKGTTQGSTFSINNGAILQLSDCATPYEAFYVSITGTGQITTDGNVVLQQNGIFEVSSTTSPSQIGENITLYVTNPRQMHFTDSEFTIDTIKFDDDAKFFINFVPNIHGGVTIKNGLDNFKTSFKYTYGQLPSNEESEQLMKNNYYGICSPTINCDEITYELIDGGLHGFNNDDSLVKFVCEKVEENYCTGVTLTQRPLDVYPQYCRYDDGSSYNCNQPYLDITDDNISNLANFVPKTAKLITIQAEANFTKYANFTGLNLPNITLTGSQTASIDFTGVDFGNIIIDSVSTKLNGTDSTAISLLVTDNAINFEGFTDLDSESVELTLPSMRHFFTWVSNVTIPDNTHITFGNLSHKIINGVEYNPQLVNFKLPPFSTCSVYLSLGKNVNHFTSILIYDHPRYVFLDGWENKEPFYIFRNENELHFTTSSYAPIKIGSDWLKKSISVDSNTKEGKVTFPKQGISGTDITFTDGNASEIILSNIDFYSANITSKNQQVTIDSGKFYGDNYLNNVFIKSCKLSYSSKLDLNGNASIINIYIGLDHYYNNSKSVYLNLSNSSSADLLNISQDHES</sequence>
<evidence type="ECO:0000313" key="2">
    <source>
        <dbReference type="Proteomes" id="UP000001542"/>
    </source>
</evidence>
<accession>A2F657</accession>
<name>A2F657_TRIV3</name>
<evidence type="ECO:0000313" key="1">
    <source>
        <dbReference type="EMBL" id="EAX99627.1"/>
    </source>
</evidence>
<dbReference type="VEuPathDB" id="TrichDB:TVAGG3_0364000"/>
<proteinExistence type="predicted"/>
<protein>
    <submittedName>
        <fullName evidence="1">Uncharacterized protein</fullName>
    </submittedName>
</protein>
<keyword evidence="2" id="KW-1185">Reference proteome</keyword>
<organism evidence="1 2">
    <name type="scientific">Trichomonas vaginalis (strain ATCC PRA-98 / G3)</name>
    <dbReference type="NCBI Taxonomy" id="412133"/>
    <lineage>
        <taxon>Eukaryota</taxon>
        <taxon>Metamonada</taxon>
        <taxon>Parabasalia</taxon>
        <taxon>Trichomonadida</taxon>
        <taxon>Trichomonadidae</taxon>
        <taxon>Trichomonas</taxon>
    </lineage>
</organism>
<dbReference type="RefSeq" id="XP_001312557.1">
    <property type="nucleotide sequence ID" value="XM_001312556.1"/>
</dbReference>
<dbReference type="InParanoid" id="A2F657"/>
<dbReference type="Proteomes" id="UP000001542">
    <property type="component" value="Unassembled WGS sequence"/>
</dbReference>
<reference evidence="1" key="1">
    <citation type="submission" date="2006-10" db="EMBL/GenBank/DDBJ databases">
        <authorList>
            <person name="Amadeo P."/>
            <person name="Zhao Q."/>
            <person name="Wortman J."/>
            <person name="Fraser-Liggett C."/>
            <person name="Carlton J."/>
        </authorList>
    </citation>
    <scope>NUCLEOTIDE SEQUENCE</scope>
    <source>
        <strain evidence="1">G3</strain>
    </source>
</reference>
<dbReference type="EMBL" id="DS113631">
    <property type="protein sequence ID" value="EAX99627.1"/>
    <property type="molecule type" value="Genomic_DNA"/>
</dbReference>
<reference evidence="1" key="2">
    <citation type="journal article" date="2007" name="Science">
        <title>Draft genome sequence of the sexually transmitted pathogen Trichomonas vaginalis.</title>
        <authorList>
            <person name="Carlton J.M."/>
            <person name="Hirt R.P."/>
            <person name="Silva J.C."/>
            <person name="Delcher A.L."/>
            <person name="Schatz M."/>
            <person name="Zhao Q."/>
            <person name="Wortman J.R."/>
            <person name="Bidwell S.L."/>
            <person name="Alsmark U.C.M."/>
            <person name="Besteiro S."/>
            <person name="Sicheritz-Ponten T."/>
            <person name="Noel C.J."/>
            <person name="Dacks J.B."/>
            <person name="Foster P.G."/>
            <person name="Simillion C."/>
            <person name="Van de Peer Y."/>
            <person name="Miranda-Saavedra D."/>
            <person name="Barton G.J."/>
            <person name="Westrop G.D."/>
            <person name="Mueller S."/>
            <person name="Dessi D."/>
            <person name="Fiori P.L."/>
            <person name="Ren Q."/>
            <person name="Paulsen I."/>
            <person name="Zhang H."/>
            <person name="Bastida-Corcuera F.D."/>
            <person name="Simoes-Barbosa A."/>
            <person name="Brown M.T."/>
            <person name="Hayes R.D."/>
            <person name="Mukherjee M."/>
            <person name="Okumura C.Y."/>
            <person name="Schneider R."/>
            <person name="Smith A.J."/>
            <person name="Vanacova S."/>
            <person name="Villalvazo M."/>
            <person name="Haas B.J."/>
            <person name="Pertea M."/>
            <person name="Feldblyum T.V."/>
            <person name="Utterback T.R."/>
            <person name="Shu C.L."/>
            <person name="Osoegawa K."/>
            <person name="de Jong P.J."/>
            <person name="Hrdy I."/>
            <person name="Horvathova L."/>
            <person name="Zubacova Z."/>
            <person name="Dolezal P."/>
            <person name="Malik S.B."/>
            <person name="Logsdon J.M. Jr."/>
            <person name="Henze K."/>
            <person name="Gupta A."/>
            <person name="Wang C.C."/>
            <person name="Dunne R.L."/>
            <person name="Upcroft J.A."/>
            <person name="Upcroft P."/>
            <person name="White O."/>
            <person name="Salzberg S.L."/>
            <person name="Tang P."/>
            <person name="Chiu C.-H."/>
            <person name="Lee Y.-S."/>
            <person name="Embley T.M."/>
            <person name="Coombs G.H."/>
            <person name="Mottram J.C."/>
            <person name="Tachezy J."/>
            <person name="Fraser-Liggett C.M."/>
            <person name="Johnson P.J."/>
        </authorList>
    </citation>
    <scope>NUCLEOTIDE SEQUENCE [LARGE SCALE GENOMIC DNA]</scope>
    <source>
        <strain evidence="1">G3</strain>
    </source>
</reference>
<dbReference type="KEGG" id="tva:4757437"/>
<gene>
    <name evidence="1" type="ORF">TVAG_215270</name>
</gene>
<dbReference type="AlphaFoldDB" id="A2F657"/>
<dbReference type="VEuPathDB" id="TrichDB:TVAG_215270"/>